<organism evidence="2 3">
    <name type="scientific">Actinomycetospora succinea</name>
    <dbReference type="NCBI Taxonomy" id="663603"/>
    <lineage>
        <taxon>Bacteria</taxon>
        <taxon>Bacillati</taxon>
        <taxon>Actinomycetota</taxon>
        <taxon>Actinomycetes</taxon>
        <taxon>Pseudonocardiales</taxon>
        <taxon>Pseudonocardiaceae</taxon>
        <taxon>Actinomycetospora</taxon>
    </lineage>
</organism>
<dbReference type="EMBL" id="SNYO01000004">
    <property type="protein sequence ID" value="TDQ58870.1"/>
    <property type="molecule type" value="Genomic_DNA"/>
</dbReference>
<dbReference type="RefSeq" id="WP_133827652.1">
    <property type="nucleotide sequence ID" value="NZ_BAABHR010000033.1"/>
</dbReference>
<keyword evidence="3" id="KW-1185">Reference proteome</keyword>
<keyword evidence="1" id="KW-0812">Transmembrane</keyword>
<feature type="transmembrane region" description="Helical" evidence="1">
    <location>
        <begin position="96"/>
        <end position="115"/>
    </location>
</feature>
<feature type="transmembrane region" description="Helical" evidence="1">
    <location>
        <begin position="72"/>
        <end position="90"/>
    </location>
</feature>
<comment type="caution">
    <text evidence="2">The sequence shown here is derived from an EMBL/GenBank/DDBJ whole genome shotgun (WGS) entry which is preliminary data.</text>
</comment>
<evidence type="ECO:0000313" key="3">
    <source>
        <dbReference type="Proteomes" id="UP000295705"/>
    </source>
</evidence>
<reference evidence="2 3" key="1">
    <citation type="submission" date="2019-03" db="EMBL/GenBank/DDBJ databases">
        <title>Genomic Encyclopedia of Type Strains, Phase IV (KMG-IV): sequencing the most valuable type-strain genomes for metagenomic binning, comparative biology and taxonomic classification.</title>
        <authorList>
            <person name="Goeker M."/>
        </authorList>
    </citation>
    <scope>NUCLEOTIDE SEQUENCE [LARGE SCALE GENOMIC DNA]</scope>
    <source>
        <strain evidence="2 3">DSM 45775</strain>
    </source>
</reference>
<sequence>MTTATAPAPAAPTLRPLYLARFVFALVWAVLLFLGASSVGVLTAALLVLYPVVDAAAAVVDARTSRADAAPLAVNVAISALAAVGLALAVGSGVPAVLRVWGAWAVVAGVVQLVVAVRRRRVGGQGAMVLSGGLSVLAGAAFVAMASGPGPSLAAVAGYALLGGVFFLVLALRLGRGRS</sequence>
<feature type="transmembrane region" description="Helical" evidence="1">
    <location>
        <begin position="153"/>
        <end position="174"/>
    </location>
</feature>
<dbReference type="AlphaFoldDB" id="A0A4R6VEI7"/>
<protein>
    <recommendedName>
        <fullName evidence="4">Integral membrane protein</fullName>
    </recommendedName>
</protein>
<evidence type="ECO:0000256" key="1">
    <source>
        <dbReference type="SAM" id="Phobius"/>
    </source>
</evidence>
<accession>A0A4R6VEI7</accession>
<feature type="transmembrane region" description="Helical" evidence="1">
    <location>
        <begin position="127"/>
        <end position="147"/>
    </location>
</feature>
<dbReference type="Proteomes" id="UP000295705">
    <property type="component" value="Unassembled WGS sequence"/>
</dbReference>
<evidence type="ECO:0000313" key="2">
    <source>
        <dbReference type="EMBL" id="TDQ58870.1"/>
    </source>
</evidence>
<evidence type="ECO:0008006" key="4">
    <source>
        <dbReference type="Google" id="ProtNLM"/>
    </source>
</evidence>
<gene>
    <name evidence="2" type="ORF">EV188_104619</name>
</gene>
<keyword evidence="1" id="KW-0472">Membrane</keyword>
<keyword evidence="1" id="KW-1133">Transmembrane helix</keyword>
<name>A0A4R6VEI7_9PSEU</name>
<proteinExistence type="predicted"/>